<accession>A0A0A9HA64</accession>
<reference evidence="1" key="2">
    <citation type="journal article" date="2015" name="Data Brief">
        <title>Shoot transcriptome of the giant reed, Arundo donax.</title>
        <authorList>
            <person name="Barrero R.A."/>
            <person name="Guerrero F.D."/>
            <person name="Moolhuijzen P."/>
            <person name="Goolsby J.A."/>
            <person name="Tidwell J."/>
            <person name="Bellgard S.E."/>
            <person name="Bellgard M.I."/>
        </authorList>
    </citation>
    <scope>NUCLEOTIDE SEQUENCE</scope>
    <source>
        <tissue evidence="1">Shoot tissue taken approximately 20 cm above the soil surface</tissue>
    </source>
</reference>
<reference evidence="1" key="1">
    <citation type="submission" date="2014-09" db="EMBL/GenBank/DDBJ databases">
        <authorList>
            <person name="Magalhaes I.L.F."/>
            <person name="Oliveira U."/>
            <person name="Santos F.R."/>
            <person name="Vidigal T.H.D.A."/>
            <person name="Brescovit A.D."/>
            <person name="Santos A.J."/>
        </authorList>
    </citation>
    <scope>NUCLEOTIDE SEQUENCE</scope>
    <source>
        <tissue evidence="1">Shoot tissue taken approximately 20 cm above the soil surface</tissue>
    </source>
</reference>
<protein>
    <submittedName>
        <fullName evidence="1">Uncharacterized protein</fullName>
    </submittedName>
</protein>
<proteinExistence type="predicted"/>
<sequence length="45" mass="4914">MTTSSYTLGEKSKKSACDCGPIVKRRKTSQVAPIHDHLLALAIQE</sequence>
<dbReference type="EMBL" id="GBRH01166150">
    <property type="protein sequence ID" value="JAE31746.1"/>
    <property type="molecule type" value="Transcribed_RNA"/>
</dbReference>
<organism evidence="1">
    <name type="scientific">Arundo donax</name>
    <name type="common">Giant reed</name>
    <name type="synonym">Donax arundinaceus</name>
    <dbReference type="NCBI Taxonomy" id="35708"/>
    <lineage>
        <taxon>Eukaryota</taxon>
        <taxon>Viridiplantae</taxon>
        <taxon>Streptophyta</taxon>
        <taxon>Embryophyta</taxon>
        <taxon>Tracheophyta</taxon>
        <taxon>Spermatophyta</taxon>
        <taxon>Magnoliopsida</taxon>
        <taxon>Liliopsida</taxon>
        <taxon>Poales</taxon>
        <taxon>Poaceae</taxon>
        <taxon>PACMAD clade</taxon>
        <taxon>Arundinoideae</taxon>
        <taxon>Arundineae</taxon>
        <taxon>Arundo</taxon>
    </lineage>
</organism>
<name>A0A0A9HA64_ARUDO</name>
<evidence type="ECO:0000313" key="1">
    <source>
        <dbReference type="EMBL" id="JAE31746.1"/>
    </source>
</evidence>
<dbReference type="AlphaFoldDB" id="A0A0A9HA64"/>